<evidence type="ECO:0000256" key="6">
    <source>
        <dbReference type="ARBA" id="ARBA00022801"/>
    </source>
</evidence>
<evidence type="ECO:0000259" key="9">
    <source>
        <dbReference type="PROSITE" id="PS51462"/>
    </source>
</evidence>
<dbReference type="PANTHER" id="PTHR11839:SF18">
    <property type="entry name" value="NUDIX HYDROLASE DOMAIN-CONTAINING PROTEIN"/>
    <property type="match status" value="1"/>
</dbReference>
<evidence type="ECO:0000313" key="11">
    <source>
        <dbReference type="Proteomes" id="UP001163336"/>
    </source>
</evidence>
<accession>A0ABM8C5B2</accession>
<dbReference type="RefSeq" id="WP_281913791.1">
    <property type="nucleotide sequence ID" value="NZ_AP026966.1"/>
</dbReference>
<dbReference type="Proteomes" id="UP001163336">
    <property type="component" value="Chromosome"/>
</dbReference>
<dbReference type="Pfam" id="PF00293">
    <property type="entry name" value="NUDIX"/>
    <property type="match status" value="1"/>
</dbReference>
<sequence length="226" mass="25151">MQDDDPNPIRILKQEILSDDYCQLKKVSFTQRRRDGSVQEHTREVYANAGGTAVLLYNRERRTVLLTRQFRIGAHLAGHDGSVIEVPAGNLDDTAPGEQARAELCEETGFRGRALRKMIEFFPNPSSLTETVHCFLGEYGERDRQGPGGGKEEEGEDIEVLGMDVDETFRQVKAGCIADAKTVILLQFLREELQVPNDPYSGGRGKIVQWTVFPPTRSIIASTAAT</sequence>
<evidence type="ECO:0000256" key="8">
    <source>
        <dbReference type="ARBA" id="ARBA00032272"/>
    </source>
</evidence>
<comment type="cofactor">
    <cofactor evidence="2">
        <name>Mg(2+)</name>
        <dbReference type="ChEBI" id="CHEBI:18420"/>
    </cofactor>
</comment>
<evidence type="ECO:0000313" key="10">
    <source>
        <dbReference type="EMBL" id="BDT58407.1"/>
    </source>
</evidence>
<comment type="subunit">
    <text evidence="4">Homodimer.</text>
</comment>
<keyword evidence="11" id="KW-1185">Reference proteome</keyword>
<proteinExistence type="inferred from homology"/>
<dbReference type="EMBL" id="AP026966">
    <property type="protein sequence ID" value="BDT58407.1"/>
    <property type="molecule type" value="Genomic_DNA"/>
</dbReference>
<dbReference type="Gene3D" id="3.90.79.10">
    <property type="entry name" value="Nucleoside Triphosphate Pyrophosphohydrolase"/>
    <property type="match status" value="1"/>
</dbReference>
<gene>
    <name evidence="10" type="ORF">MasN3_19010</name>
</gene>
<organism evidence="10 11">
    <name type="scientific">Massilia varians</name>
    <dbReference type="NCBI Taxonomy" id="457921"/>
    <lineage>
        <taxon>Bacteria</taxon>
        <taxon>Pseudomonadati</taxon>
        <taxon>Pseudomonadota</taxon>
        <taxon>Betaproteobacteria</taxon>
        <taxon>Burkholderiales</taxon>
        <taxon>Oxalobacteraceae</taxon>
        <taxon>Telluria group</taxon>
        <taxon>Massilia</taxon>
    </lineage>
</organism>
<dbReference type="SUPFAM" id="SSF55811">
    <property type="entry name" value="Nudix"/>
    <property type="match status" value="1"/>
</dbReference>
<dbReference type="PROSITE" id="PS51462">
    <property type="entry name" value="NUDIX"/>
    <property type="match status" value="1"/>
</dbReference>
<evidence type="ECO:0000256" key="2">
    <source>
        <dbReference type="ARBA" id="ARBA00001946"/>
    </source>
</evidence>
<dbReference type="InterPro" id="IPR004385">
    <property type="entry name" value="NDP_pyrophosphatase"/>
</dbReference>
<protein>
    <recommendedName>
        <fullName evidence="5">GDP-mannose pyrophosphatase</fullName>
    </recommendedName>
    <alternativeName>
        <fullName evidence="7">GDP-mannose hydrolase</fullName>
    </alternativeName>
    <alternativeName>
        <fullName evidence="8">GDPMK</fullName>
    </alternativeName>
</protein>
<keyword evidence="6" id="KW-0378">Hydrolase</keyword>
<evidence type="ECO:0000256" key="5">
    <source>
        <dbReference type="ARBA" id="ARBA00016377"/>
    </source>
</evidence>
<reference evidence="10" key="1">
    <citation type="submission" date="2022-11" db="EMBL/GenBank/DDBJ databases">
        <title>Isolation and characterization of PLA-degrading bacterium Massilia sp. from Antarctic soil.</title>
        <authorList>
            <person name="Sato K."/>
            <person name="Gomez-Fuentes C."/>
            <person name="Ahmad S.A."/>
            <person name="Zulkharnain A."/>
        </authorList>
    </citation>
    <scope>NUCLEOTIDE SEQUENCE</scope>
    <source>
        <strain evidence="10">N-3</strain>
    </source>
</reference>
<evidence type="ECO:0000256" key="3">
    <source>
        <dbReference type="ARBA" id="ARBA00007275"/>
    </source>
</evidence>
<dbReference type="NCBIfam" id="TIGR00052">
    <property type="entry name" value="nudix-type nucleoside diphosphatase, YffH/AdpP family"/>
    <property type="match status" value="1"/>
</dbReference>
<comment type="catalytic activity">
    <reaction evidence="1">
        <text>GDP-alpha-D-mannose + H2O = alpha-D-mannose 1-phosphate + GMP + 2 H(+)</text>
        <dbReference type="Rhea" id="RHEA:27978"/>
        <dbReference type="ChEBI" id="CHEBI:15377"/>
        <dbReference type="ChEBI" id="CHEBI:15378"/>
        <dbReference type="ChEBI" id="CHEBI:57527"/>
        <dbReference type="ChEBI" id="CHEBI:58115"/>
        <dbReference type="ChEBI" id="CHEBI:58409"/>
    </reaction>
</comment>
<dbReference type="InterPro" id="IPR015797">
    <property type="entry name" value="NUDIX_hydrolase-like_dom_sf"/>
</dbReference>
<comment type="similarity">
    <text evidence="3">Belongs to the Nudix hydrolase family. NudK subfamily.</text>
</comment>
<evidence type="ECO:0000256" key="1">
    <source>
        <dbReference type="ARBA" id="ARBA00000847"/>
    </source>
</evidence>
<evidence type="ECO:0000256" key="7">
    <source>
        <dbReference type="ARBA" id="ARBA00032162"/>
    </source>
</evidence>
<name>A0ABM8C5B2_9BURK</name>
<dbReference type="PANTHER" id="PTHR11839">
    <property type="entry name" value="UDP/ADP-SUGAR PYROPHOSPHATASE"/>
    <property type="match status" value="1"/>
</dbReference>
<dbReference type="InterPro" id="IPR000086">
    <property type="entry name" value="NUDIX_hydrolase_dom"/>
</dbReference>
<evidence type="ECO:0000256" key="4">
    <source>
        <dbReference type="ARBA" id="ARBA00011738"/>
    </source>
</evidence>
<feature type="domain" description="Nudix hydrolase" evidence="9">
    <location>
        <begin position="47"/>
        <end position="185"/>
    </location>
</feature>